<protein>
    <recommendedName>
        <fullName evidence="2">Peptidase S9 prolyl oligopeptidase catalytic domain-containing protein</fullName>
    </recommendedName>
</protein>
<dbReference type="Gene3D" id="3.40.50.1820">
    <property type="entry name" value="alpha/beta hydrolase"/>
    <property type="match status" value="1"/>
</dbReference>
<feature type="domain" description="Peptidase S9 prolyl oligopeptidase catalytic" evidence="2">
    <location>
        <begin position="98"/>
        <end position="250"/>
    </location>
</feature>
<name>A0A840PTL3_URETH</name>
<comment type="caution">
    <text evidence="3">The sequence shown here is derived from an EMBL/GenBank/DDBJ whole genome shotgun (WGS) entry which is preliminary data.</text>
</comment>
<gene>
    <name evidence="3" type="ORF">HNR36_001610</name>
</gene>
<evidence type="ECO:0000313" key="4">
    <source>
        <dbReference type="Proteomes" id="UP000557217"/>
    </source>
</evidence>
<dbReference type="InterPro" id="IPR029058">
    <property type="entry name" value="AB_hydrolase_fold"/>
</dbReference>
<dbReference type="InterPro" id="IPR050261">
    <property type="entry name" value="FrsA_esterase"/>
</dbReference>
<dbReference type="PANTHER" id="PTHR22946:SF9">
    <property type="entry name" value="POLYKETIDE TRANSFERASE AF380"/>
    <property type="match status" value="1"/>
</dbReference>
<accession>A0A840PTL3</accession>
<organism evidence="3 4">
    <name type="scientific">Ureibacillus thermosphaericus</name>
    <dbReference type="NCBI Taxonomy" id="51173"/>
    <lineage>
        <taxon>Bacteria</taxon>
        <taxon>Bacillati</taxon>
        <taxon>Bacillota</taxon>
        <taxon>Bacilli</taxon>
        <taxon>Bacillales</taxon>
        <taxon>Caryophanaceae</taxon>
        <taxon>Ureibacillus</taxon>
    </lineage>
</organism>
<dbReference type="Proteomes" id="UP000557217">
    <property type="component" value="Unassembled WGS sequence"/>
</dbReference>
<reference evidence="3 4" key="1">
    <citation type="submission" date="2020-08" db="EMBL/GenBank/DDBJ databases">
        <title>Genomic Encyclopedia of Type Strains, Phase IV (KMG-IV): sequencing the most valuable type-strain genomes for metagenomic binning, comparative biology and taxonomic classification.</title>
        <authorList>
            <person name="Goeker M."/>
        </authorList>
    </citation>
    <scope>NUCLEOTIDE SEQUENCE [LARGE SCALE GENOMIC DNA]</scope>
    <source>
        <strain evidence="3 4">DSM 10633</strain>
    </source>
</reference>
<dbReference type="InterPro" id="IPR001375">
    <property type="entry name" value="Peptidase_S9_cat"/>
</dbReference>
<dbReference type="GO" id="GO:0006508">
    <property type="term" value="P:proteolysis"/>
    <property type="evidence" value="ECO:0007669"/>
    <property type="project" value="InterPro"/>
</dbReference>
<evidence type="ECO:0000256" key="1">
    <source>
        <dbReference type="ARBA" id="ARBA00022801"/>
    </source>
</evidence>
<evidence type="ECO:0000313" key="3">
    <source>
        <dbReference type="EMBL" id="MBB5149220.1"/>
    </source>
</evidence>
<dbReference type="SUPFAM" id="SSF53474">
    <property type="entry name" value="alpha/beta-Hydrolases"/>
    <property type="match status" value="1"/>
</dbReference>
<sequence>MIINDELWEDIPLIHCYTEEMNEYSPIVIFLHGFLSAKEHNLHYAYQLVKKGIRVILPDALFHGGRSEQISEEKMNLKFWSIVVNSIQDVGKIYNEIQSRFQPTKVGIAGTSMGGIVTCGCLKKYNWIDAAGVCMGAPGYIAFADYQLKEFEKLGAKLPFSDEQIEQIHNMLSEYDITKTPEQLNNRPVIFWHGKKDKTVPIENALHFYESIRPYYQQQENLHFVVDENQGHKVNRSGVLAVTDFLAKHLTGN</sequence>
<keyword evidence="1" id="KW-0378">Hydrolase</keyword>
<dbReference type="Pfam" id="PF00326">
    <property type="entry name" value="Peptidase_S9"/>
    <property type="match status" value="1"/>
</dbReference>
<proteinExistence type="predicted"/>
<evidence type="ECO:0000259" key="2">
    <source>
        <dbReference type="Pfam" id="PF00326"/>
    </source>
</evidence>
<dbReference type="PANTHER" id="PTHR22946">
    <property type="entry name" value="DIENELACTONE HYDROLASE DOMAIN-CONTAINING PROTEIN-RELATED"/>
    <property type="match status" value="1"/>
</dbReference>
<dbReference type="GO" id="GO:0008236">
    <property type="term" value="F:serine-type peptidase activity"/>
    <property type="evidence" value="ECO:0007669"/>
    <property type="project" value="InterPro"/>
</dbReference>
<dbReference type="RefSeq" id="WP_168412430.1">
    <property type="nucleotide sequence ID" value="NZ_JAAXPW010000019.1"/>
</dbReference>
<dbReference type="EMBL" id="JACHGZ010000017">
    <property type="protein sequence ID" value="MBB5149220.1"/>
    <property type="molecule type" value="Genomic_DNA"/>
</dbReference>
<dbReference type="GO" id="GO:0052689">
    <property type="term" value="F:carboxylic ester hydrolase activity"/>
    <property type="evidence" value="ECO:0007669"/>
    <property type="project" value="UniProtKB-ARBA"/>
</dbReference>
<dbReference type="AlphaFoldDB" id="A0A840PTL3"/>
<keyword evidence="4" id="KW-1185">Reference proteome</keyword>